<protein>
    <recommendedName>
        <fullName evidence="3">EamA domain-containing protein</fullName>
    </recommendedName>
</protein>
<gene>
    <name evidence="2" type="ORF">S01H1_63564</name>
</gene>
<keyword evidence="1" id="KW-0472">Membrane</keyword>
<proteinExistence type="predicted"/>
<dbReference type="SUPFAM" id="SSF103481">
    <property type="entry name" value="Multidrug resistance efflux transporter EmrE"/>
    <property type="match status" value="1"/>
</dbReference>
<evidence type="ECO:0000256" key="1">
    <source>
        <dbReference type="SAM" id="Phobius"/>
    </source>
</evidence>
<keyword evidence="1" id="KW-0812">Transmembrane</keyword>
<dbReference type="EMBL" id="BARS01041844">
    <property type="protein sequence ID" value="GAG36613.1"/>
    <property type="molecule type" value="Genomic_DNA"/>
</dbReference>
<feature type="transmembrane region" description="Helical" evidence="1">
    <location>
        <begin position="41"/>
        <end position="61"/>
    </location>
</feature>
<accession>X0XIY6</accession>
<comment type="caution">
    <text evidence="2">The sequence shown here is derived from an EMBL/GenBank/DDBJ whole genome shotgun (WGS) entry which is preliminary data.</text>
</comment>
<evidence type="ECO:0000313" key="2">
    <source>
        <dbReference type="EMBL" id="GAG36613.1"/>
    </source>
</evidence>
<sequence>YWLVLWAYQLSRHASYIVAFRQFSIVIGVVAAFLIYKERRVLVRIVGIALIMVGLILVGIYGS</sequence>
<name>X0XIY6_9ZZZZ</name>
<keyword evidence="1" id="KW-1133">Transmembrane helix</keyword>
<reference evidence="2" key="1">
    <citation type="journal article" date="2014" name="Front. Microbiol.">
        <title>High frequency of phylogenetically diverse reductive dehalogenase-homologous genes in deep subseafloor sedimentary metagenomes.</title>
        <authorList>
            <person name="Kawai M."/>
            <person name="Futagami T."/>
            <person name="Toyoda A."/>
            <person name="Takaki Y."/>
            <person name="Nishi S."/>
            <person name="Hori S."/>
            <person name="Arai W."/>
            <person name="Tsubouchi T."/>
            <person name="Morono Y."/>
            <person name="Uchiyama I."/>
            <person name="Ito T."/>
            <person name="Fujiyama A."/>
            <person name="Inagaki F."/>
            <person name="Takami H."/>
        </authorList>
    </citation>
    <scope>NUCLEOTIDE SEQUENCE</scope>
    <source>
        <strain evidence="2">Expedition CK06-06</strain>
    </source>
</reference>
<dbReference type="AlphaFoldDB" id="X0XIY6"/>
<feature type="transmembrane region" description="Helical" evidence="1">
    <location>
        <begin position="14"/>
        <end position="34"/>
    </location>
</feature>
<evidence type="ECO:0008006" key="3">
    <source>
        <dbReference type="Google" id="ProtNLM"/>
    </source>
</evidence>
<organism evidence="2">
    <name type="scientific">marine sediment metagenome</name>
    <dbReference type="NCBI Taxonomy" id="412755"/>
    <lineage>
        <taxon>unclassified sequences</taxon>
        <taxon>metagenomes</taxon>
        <taxon>ecological metagenomes</taxon>
    </lineage>
</organism>
<dbReference type="InterPro" id="IPR037185">
    <property type="entry name" value="EmrE-like"/>
</dbReference>
<feature type="non-terminal residue" evidence="2">
    <location>
        <position position="1"/>
    </location>
</feature>
<dbReference type="Gene3D" id="1.10.3730.20">
    <property type="match status" value="1"/>
</dbReference>